<dbReference type="InterPro" id="IPR011010">
    <property type="entry name" value="DNA_brk_join_enz"/>
</dbReference>
<accession>A0A9P1C4Y7</accession>
<feature type="domain" description="DUF4116" evidence="2">
    <location>
        <begin position="694"/>
        <end position="736"/>
    </location>
</feature>
<sequence length="885" mass="97441">MPIVPGSAAERKRVSARVDSNLAPTRALRRQTQDKRNLYLVGFKSWLWEEKGVSFKFLFEQKPADPERVSALLIEYGRQLYYAGKAYGIYAETMNAVACSRPLIKHSLTAAWDLAFCWLADEPYDHHPAMLLTVMAAMSVVSLTWGWPHFTAVLLIGWAGVMRIGEVLAASRRELVLPGDRAPGTSFALVMVKMPKTLGRAAKHQAARIDQIDIVNFLSAMYAEAAGDTKIWPYSAATLRKRFSEVRLALKLPIERVGDQKPFALGSLRPGGATWLLHKTENAEVVRRRGRWLSVKTLEIYLQEVQVSTYLERARPAAKVLIEFCSGGFATTLDRRIDFLQCGVMVLTMLSRTAGRAALQAARAPPGLGNMAVRSICTTLPKLGGYDYNLGWPGSRIRNPDPEGYNDVAPPMGFGWWALIVTSVSCFFWGNTYDHSRGIKVAIGLFGQSLGTAADSNGIAVPAPHQAPTCRSECRAMPFMLTPMLTLRASEKNGWPEWPYAKTDMQFCSQELRDDLDVVLEAVRQDGHALVFASAALKARKDVALEAVRQDGHSIVFADVGLRADKDVVLEAVQQDGYALSYASAALRADRVVVIEAVRSTGFALLFAHEKLRADKEVIFEAVQSNWQALGYASPELRNDKDIVKAAVATNRQALAMISDELRRDPAIVEEALQADGHALVYLERTLQADKATVSAAVKQDGHAISYASEEIQRDIDVAMQAVSEDGITLGLLPTEVQANKSVALRAIESNVKAFQNVSEELKSDEDVQEAALASERYALLNSVKVDGYALRTASKRMQADREIVLAAVKQNGKVLVFAPENLRKDREVVLAAVRQNGKALVFAHESLKNDKEVVMEAVAEGGHIALWHASEELQKDKEVLLAMK</sequence>
<feature type="domain" description="DUF4116" evidence="2">
    <location>
        <begin position="781"/>
        <end position="824"/>
    </location>
</feature>
<keyword evidence="6" id="KW-1185">Reference proteome</keyword>
<dbReference type="GO" id="GO:0003677">
    <property type="term" value="F:DNA binding"/>
    <property type="evidence" value="ECO:0007669"/>
    <property type="project" value="InterPro"/>
</dbReference>
<comment type="caution">
    <text evidence="3">The sequence shown here is derived from an EMBL/GenBank/DDBJ whole genome shotgun (WGS) entry which is preliminary data.</text>
</comment>
<evidence type="ECO:0000313" key="3">
    <source>
        <dbReference type="EMBL" id="CAI3984595.1"/>
    </source>
</evidence>
<feature type="domain" description="DUF4116" evidence="2">
    <location>
        <begin position="826"/>
        <end position="875"/>
    </location>
</feature>
<dbReference type="AlphaFoldDB" id="A0A9P1C4Y7"/>
<dbReference type="Gene3D" id="1.10.443.10">
    <property type="entry name" value="Intergrase catalytic core"/>
    <property type="match status" value="1"/>
</dbReference>
<gene>
    <name evidence="3" type="ORF">C1SCF055_LOCUS12120</name>
</gene>
<dbReference type="Pfam" id="PF13475">
    <property type="entry name" value="DUF4116"/>
    <property type="match status" value="7"/>
</dbReference>
<reference evidence="3" key="1">
    <citation type="submission" date="2022-10" db="EMBL/GenBank/DDBJ databases">
        <authorList>
            <person name="Chen Y."/>
            <person name="Dougan E. K."/>
            <person name="Chan C."/>
            <person name="Rhodes N."/>
            <person name="Thang M."/>
        </authorList>
    </citation>
    <scope>NUCLEOTIDE SEQUENCE</scope>
</reference>
<dbReference type="GO" id="GO:0006310">
    <property type="term" value="P:DNA recombination"/>
    <property type="evidence" value="ECO:0007669"/>
    <property type="project" value="UniProtKB-KW"/>
</dbReference>
<feature type="domain" description="DUF4116" evidence="2">
    <location>
        <begin position="541"/>
        <end position="588"/>
    </location>
</feature>
<dbReference type="Proteomes" id="UP001152797">
    <property type="component" value="Unassembled WGS sequence"/>
</dbReference>
<organism evidence="3">
    <name type="scientific">Cladocopium goreaui</name>
    <dbReference type="NCBI Taxonomy" id="2562237"/>
    <lineage>
        <taxon>Eukaryota</taxon>
        <taxon>Sar</taxon>
        <taxon>Alveolata</taxon>
        <taxon>Dinophyceae</taxon>
        <taxon>Suessiales</taxon>
        <taxon>Symbiodiniaceae</taxon>
        <taxon>Cladocopium</taxon>
    </lineage>
</organism>
<proteinExistence type="predicted"/>
<dbReference type="EMBL" id="CAMXCT010000901">
    <property type="protein sequence ID" value="CAI3984595.1"/>
    <property type="molecule type" value="Genomic_DNA"/>
</dbReference>
<reference evidence="4" key="2">
    <citation type="submission" date="2024-04" db="EMBL/GenBank/DDBJ databases">
        <authorList>
            <person name="Chen Y."/>
            <person name="Shah S."/>
            <person name="Dougan E. K."/>
            <person name="Thang M."/>
            <person name="Chan C."/>
        </authorList>
    </citation>
    <scope>NUCLEOTIDE SEQUENCE [LARGE SCALE GENOMIC DNA]</scope>
</reference>
<dbReference type="EMBL" id="CAMXCT020000901">
    <property type="protein sequence ID" value="CAL1137970.1"/>
    <property type="molecule type" value="Genomic_DNA"/>
</dbReference>
<feature type="domain" description="DUF4116" evidence="2">
    <location>
        <begin position="593"/>
        <end position="638"/>
    </location>
</feature>
<evidence type="ECO:0000259" key="2">
    <source>
        <dbReference type="Pfam" id="PF13475"/>
    </source>
</evidence>
<protein>
    <submittedName>
        <fullName evidence="5">DUF4116 domain-containing protein</fullName>
    </submittedName>
</protein>
<dbReference type="OrthoDB" id="442793at2759"/>
<evidence type="ECO:0000313" key="4">
    <source>
        <dbReference type="EMBL" id="CAL1137970.1"/>
    </source>
</evidence>
<feature type="domain" description="DUF4116" evidence="2">
    <location>
        <begin position="640"/>
        <end position="684"/>
    </location>
</feature>
<evidence type="ECO:0000313" key="5">
    <source>
        <dbReference type="EMBL" id="CAL4771907.1"/>
    </source>
</evidence>
<name>A0A9P1C4Y7_9DINO</name>
<keyword evidence="1" id="KW-0233">DNA recombination</keyword>
<feature type="domain" description="DUF4116" evidence="2">
    <location>
        <begin position="493"/>
        <end position="537"/>
    </location>
</feature>
<dbReference type="GO" id="GO:0015074">
    <property type="term" value="P:DNA integration"/>
    <property type="evidence" value="ECO:0007669"/>
    <property type="project" value="InterPro"/>
</dbReference>
<dbReference type="InterPro" id="IPR025197">
    <property type="entry name" value="DUF4116"/>
</dbReference>
<evidence type="ECO:0000256" key="1">
    <source>
        <dbReference type="ARBA" id="ARBA00023172"/>
    </source>
</evidence>
<evidence type="ECO:0000313" key="6">
    <source>
        <dbReference type="Proteomes" id="UP001152797"/>
    </source>
</evidence>
<dbReference type="EMBL" id="CAMXCT030000901">
    <property type="protein sequence ID" value="CAL4771907.1"/>
    <property type="molecule type" value="Genomic_DNA"/>
</dbReference>
<dbReference type="SUPFAM" id="SSF56349">
    <property type="entry name" value="DNA breaking-rejoining enzymes"/>
    <property type="match status" value="1"/>
</dbReference>
<dbReference type="InterPro" id="IPR013762">
    <property type="entry name" value="Integrase-like_cat_sf"/>
</dbReference>